<dbReference type="InterPro" id="IPR016166">
    <property type="entry name" value="FAD-bd_PCMH"/>
</dbReference>
<evidence type="ECO:0000256" key="2">
    <source>
        <dbReference type="ARBA" id="ARBA00005466"/>
    </source>
</evidence>
<keyword evidence="3" id="KW-0285">Flavoprotein</keyword>
<dbReference type="AlphaFoldDB" id="A0A117IAF4"/>
<reference evidence="8" key="1">
    <citation type="journal article" date="2016" name="Genome Announc.">
        <title>Draft Genome Sequences of Five Rapidly Growing Mycobacterium Species, M. thermoresistibile, M. fortuitum subsp. acetamidolyticum, M. canariasense, M. brisbanense, and M. novocastrense.</title>
        <authorList>
            <person name="Katahira K."/>
            <person name="Ogura Y."/>
            <person name="Gotoh Y."/>
            <person name="Hayashi T."/>
        </authorList>
    </citation>
    <scope>NUCLEOTIDE SEQUENCE [LARGE SCALE GENOMIC DNA]</scope>
    <source>
        <strain evidence="8">JCM15298</strain>
    </source>
</reference>
<reference evidence="8" key="2">
    <citation type="submission" date="2016-02" db="EMBL/GenBank/DDBJ databases">
        <title>Draft genome sequence of five rapidly growing Mycobacterium species.</title>
        <authorList>
            <person name="Katahira K."/>
            <person name="Gotou Y."/>
            <person name="Iida K."/>
            <person name="Ogura Y."/>
            <person name="Hayashi T."/>
        </authorList>
    </citation>
    <scope>NUCLEOTIDE SEQUENCE [LARGE SCALE GENOMIC DNA]</scope>
    <source>
        <strain evidence="8">JCM15298</strain>
    </source>
</reference>
<evidence type="ECO:0000256" key="1">
    <source>
        <dbReference type="ARBA" id="ARBA00001974"/>
    </source>
</evidence>
<dbReference type="InterPro" id="IPR036318">
    <property type="entry name" value="FAD-bd_PCMH-like_sf"/>
</dbReference>
<protein>
    <submittedName>
        <fullName evidence="7">FAD linked oxidase domain protein</fullName>
    </submittedName>
</protein>
<evidence type="ECO:0000256" key="4">
    <source>
        <dbReference type="ARBA" id="ARBA00022827"/>
    </source>
</evidence>
<comment type="similarity">
    <text evidence="2">Belongs to the oxygen-dependent FAD-linked oxidoreductase family.</text>
</comment>
<comment type="cofactor">
    <cofactor evidence="1">
        <name>FAD</name>
        <dbReference type="ChEBI" id="CHEBI:57692"/>
    </cofactor>
</comment>
<dbReference type="InterPro" id="IPR016169">
    <property type="entry name" value="FAD-bd_PCMH_sub2"/>
</dbReference>
<dbReference type="PANTHER" id="PTHR42973">
    <property type="entry name" value="BINDING OXIDOREDUCTASE, PUTATIVE (AFU_ORTHOLOGUE AFUA_1G17690)-RELATED"/>
    <property type="match status" value="1"/>
</dbReference>
<dbReference type="GO" id="GO:0016491">
    <property type="term" value="F:oxidoreductase activity"/>
    <property type="evidence" value="ECO:0007669"/>
    <property type="project" value="UniProtKB-KW"/>
</dbReference>
<dbReference type="Pfam" id="PF01565">
    <property type="entry name" value="FAD_binding_4"/>
    <property type="match status" value="1"/>
</dbReference>
<keyword evidence="8" id="KW-1185">Reference proteome</keyword>
<evidence type="ECO:0000313" key="7">
    <source>
        <dbReference type="EMBL" id="GAS96257.1"/>
    </source>
</evidence>
<keyword evidence="4" id="KW-0274">FAD</keyword>
<accession>A0A117IAF4</accession>
<keyword evidence="5" id="KW-0560">Oxidoreductase</keyword>
<dbReference type="SUPFAM" id="SSF56176">
    <property type="entry name" value="FAD-binding/transporter-associated domain-like"/>
    <property type="match status" value="1"/>
</dbReference>
<dbReference type="STRING" id="228230.RMCC_3223"/>
<dbReference type="PANTHER" id="PTHR42973:SF39">
    <property type="entry name" value="FAD-BINDING PCMH-TYPE DOMAIN-CONTAINING PROTEIN"/>
    <property type="match status" value="1"/>
</dbReference>
<comment type="caution">
    <text evidence="7">The sequence shown here is derived from an EMBL/GenBank/DDBJ whole genome shotgun (WGS) entry which is preliminary data.</text>
</comment>
<dbReference type="Gene3D" id="3.30.43.10">
    <property type="entry name" value="Uridine Diphospho-n-acetylenolpyruvylglucosamine Reductase, domain 2"/>
    <property type="match status" value="1"/>
</dbReference>
<dbReference type="PROSITE" id="PS51387">
    <property type="entry name" value="FAD_PCMH"/>
    <property type="match status" value="1"/>
</dbReference>
<dbReference type="InterPro" id="IPR050416">
    <property type="entry name" value="FAD-linked_Oxidoreductase"/>
</dbReference>
<dbReference type="Gene3D" id="3.40.462.20">
    <property type="match status" value="1"/>
</dbReference>
<dbReference type="EMBL" id="BCSY01000047">
    <property type="protein sequence ID" value="GAS96257.1"/>
    <property type="molecule type" value="Genomic_DNA"/>
</dbReference>
<dbReference type="Gene3D" id="3.30.465.10">
    <property type="match status" value="1"/>
</dbReference>
<proteinExistence type="inferred from homology"/>
<gene>
    <name evidence="7" type="ORF">RMCC_3223</name>
</gene>
<dbReference type="GO" id="GO:0071949">
    <property type="term" value="F:FAD binding"/>
    <property type="evidence" value="ECO:0007669"/>
    <property type="project" value="InterPro"/>
</dbReference>
<evidence type="ECO:0000259" key="6">
    <source>
        <dbReference type="PROSITE" id="PS51387"/>
    </source>
</evidence>
<dbReference type="Proteomes" id="UP000069443">
    <property type="component" value="Unassembled WGS sequence"/>
</dbReference>
<evidence type="ECO:0000256" key="5">
    <source>
        <dbReference type="ARBA" id="ARBA00023002"/>
    </source>
</evidence>
<dbReference type="InterPro" id="IPR006094">
    <property type="entry name" value="Oxid_FAD_bind_N"/>
</dbReference>
<organism evidence="7 8">
    <name type="scientific">Mycolicibacterium canariasense</name>
    <name type="common">Mycobacterium canariasense</name>
    <dbReference type="NCBI Taxonomy" id="228230"/>
    <lineage>
        <taxon>Bacteria</taxon>
        <taxon>Bacillati</taxon>
        <taxon>Actinomycetota</taxon>
        <taxon>Actinomycetes</taxon>
        <taxon>Mycobacteriales</taxon>
        <taxon>Mycobacteriaceae</taxon>
        <taxon>Mycolicibacterium</taxon>
    </lineage>
</organism>
<name>A0A117IAF4_MYCCR</name>
<evidence type="ECO:0000313" key="8">
    <source>
        <dbReference type="Proteomes" id="UP000069443"/>
    </source>
</evidence>
<feature type="domain" description="FAD-binding PCMH-type" evidence="6">
    <location>
        <begin position="1"/>
        <end position="162"/>
    </location>
</feature>
<evidence type="ECO:0000256" key="3">
    <source>
        <dbReference type="ARBA" id="ARBA00022630"/>
    </source>
</evidence>
<dbReference type="InterPro" id="IPR016167">
    <property type="entry name" value="FAD-bd_PCMH_sub1"/>
</dbReference>
<sequence length="218" mass="22315">MHADEVAAVVQWAAERDLVIAVQASGHGAGAPIEADRVLIDTSALNDVAIDTETGTARVGAGATWSAVNAVAQRHGLLGLAGSSPTVAVAGYTFGGGVGWLTRPYGMASSALSAVDYVDGQGRLRRAAEDAHDPTDRAALWAFRGGGGVGVATSLIFDLVGPQALFAGYRLWEIHALEPVVDAWATAMAEIGDSLTTSLSVLHTPPGAPFPGSSQMRV</sequence>